<dbReference type="SMART" id="SM00028">
    <property type="entry name" value="TPR"/>
    <property type="match status" value="6"/>
</dbReference>
<reference evidence="2 3" key="1">
    <citation type="journal article" date="2015" name="Antonie Van Leeuwenhoek">
        <title>Bosea vaviloviae sp. nov., a new species of slow-growing rhizobia isolated from nodules of the relict species Vavilovia formosa (Stev.) Fed.</title>
        <authorList>
            <person name="Safronova V.I."/>
            <person name="Kuznetsova I.G."/>
            <person name="Sazanova A.L."/>
            <person name="Kimeklis A.K."/>
            <person name="Belimov A.A."/>
            <person name="Andronov E.E."/>
            <person name="Pinaev A.G."/>
            <person name="Chizhevskaya E.P."/>
            <person name="Pukhaev A.R."/>
            <person name="Popov K.P."/>
            <person name="Willems A."/>
            <person name="Tikhonovich I.A."/>
        </authorList>
    </citation>
    <scope>NUCLEOTIDE SEQUENCE [LARGE SCALE GENOMIC DNA]</scope>
    <source>
        <strain evidence="2 3">Vaf18</strain>
    </source>
</reference>
<dbReference type="AlphaFoldDB" id="A0A1D7U2S1"/>
<evidence type="ECO:0000313" key="2">
    <source>
        <dbReference type="EMBL" id="AOO81671.1"/>
    </source>
</evidence>
<sequence>MSTTALMALVGIQRSGTNYVSNLARERFGIDVTTQSGVWKHAFVSECADEMEGKRFLVVTRHPVMWLQSCLLHSPRDLVTRRPEFFRDGLDSPTSFADVYSHYYSGWSAVCAAGHGSLVSYEATLDGGADYLGRIIGAGTASECRGHVASVPMSLAFAPEDVEAYRRLECSLDKSIVLDFWSRLDPALPAELGYDLEKISFVATRSARSLGYQFLQDPGRISEAEFQQLLLETDGRFANDGPILDMLSVEQARRSNQDSALFLGCKAILAYQGAMNRFAMDSGAHTPQVAAIDRLIEHLSLRRAQTLQNTIDHFTARITDGDLTATQDSESCFYLSDCYYKARDLNKAIEYGRRAVEPASAPDAGTRVVIPWLYHHLGSLLAEAGLHEEAVANFARAAELEPREYRYPMHASHSHMALGDYDAAIRTAQSALALNQKLPDIRLLLAECYHQKAAVLVGTGDLAEATRYSRLSAETAPERPGYSYFLGEIEYRLGNDEAAIRAAEVATSCQPAEAWHFHFLGRLHLKVGNHAKAALAFANARKLEPENLEHARGAEDAARLSGMVV</sequence>
<name>A0A1D7U2S1_9HYPH</name>
<dbReference type="Pfam" id="PF13181">
    <property type="entry name" value="TPR_8"/>
    <property type="match status" value="1"/>
</dbReference>
<feature type="repeat" description="TPR" evidence="1">
    <location>
        <begin position="514"/>
        <end position="547"/>
    </location>
</feature>
<keyword evidence="1" id="KW-0802">TPR repeat</keyword>
<dbReference type="InterPro" id="IPR011990">
    <property type="entry name" value="TPR-like_helical_dom_sf"/>
</dbReference>
<dbReference type="Gene3D" id="1.25.40.10">
    <property type="entry name" value="Tetratricopeptide repeat domain"/>
    <property type="match status" value="2"/>
</dbReference>
<proteinExistence type="predicted"/>
<dbReference type="Proteomes" id="UP000094969">
    <property type="component" value="Chromosome"/>
</dbReference>
<dbReference type="KEGG" id="bvv:BHK69_15495"/>
<feature type="repeat" description="TPR" evidence="1">
    <location>
        <begin position="371"/>
        <end position="404"/>
    </location>
</feature>
<dbReference type="PROSITE" id="PS50005">
    <property type="entry name" value="TPR"/>
    <property type="match status" value="2"/>
</dbReference>
<dbReference type="Pfam" id="PF13432">
    <property type="entry name" value="TPR_16"/>
    <property type="match status" value="2"/>
</dbReference>
<dbReference type="RefSeq" id="WP_069690882.1">
    <property type="nucleotide sequence ID" value="NZ_CP017147.1"/>
</dbReference>
<dbReference type="InterPro" id="IPR019734">
    <property type="entry name" value="TPR_rpt"/>
</dbReference>
<dbReference type="PANTHER" id="PTHR12558:SF13">
    <property type="entry name" value="CELL DIVISION CYCLE PROTEIN 27 HOMOLOG"/>
    <property type="match status" value="1"/>
</dbReference>
<dbReference type="EMBL" id="CP017147">
    <property type="protein sequence ID" value="AOO81671.1"/>
    <property type="molecule type" value="Genomic_DNA"/>
</dbReference>
<evidence type="ECO:0000256" key="1">
    <source>
        <dbReference type="PROSITE-ProRule" id="PRU00339"/>
    </source>
</evidence>
<gene>
    <name evidence="2" type="ORF">BHK69_15495</name>
</gene>
<keyword evidence="3" id="KW-1185">Reference proteome</keyword>
<dbReference type="SUPFAM" id="SSF81901">
    <property type="entry name" value="HCP-like"/>
    <property type="match status" value="1"/>
</dbReference>
<dbReference type="OrthoDB" id="9800698at2"/>
<organism evidence="2 3">
    <name type="scientific">Bosea vaviloviae</name>
    <dbReference type="NCBI Taxonomy" id="1526658"/>
    <lineage>
        <taxon>Bacteria</taxon>
        <taxon>Pseudomonadati</taxon>
        <taxon>Pseudomonadota</taxon>
        <taxon>Alphaproteobacteria</taxon>
        <taxon>Hyphomicrobiales</taxon>
        <taxon>Boseaceae</taxon>
        <taxon>Bosea</taxon>
    </lineage>
</organism>
<accession>A0A1D7U2S1</accession>
<protein>
    <submittedName>
        <fullName evidence="2">Uncharacterized protein</fullName>
    </submittedName>
</protein>
<dbReference type="PANTHER" id="PTHR12558">
    <property type="entry name" value="CELL DIVISION CYCLE 16,23,27"/>
    <property type="match status" value="1"/>
</dbReference>
<dbReference type="STRING" id="1526658.BHK69_15495"/>
<evidence type="ECO:0000313" key="3">
    <source>
        <dbReference type="Proteomes" id="UP000094969"/>
    </source>
</evidence>